<keyword evidence="3" id="KW-1185">Reference proteome</keyword>
<organism evidence="2 3">
    <name type="scientific">Sphingopyxis terrae subsp. ummariensis</name>
    <dbReference type="NCBI Taxonomy" id="429001"/>
    <lineage>
        <taxon>Bacteria</taxon>
        <taxon>Pseudomonadati</taxon>
        <taxon>Pseudomonadota</taxon>
        <taxon>Alphaproteobacteria</taxon>
        <taxon>Sphingomonadales</taxon>
        <taxon>Sphingomonadaceae</taxon>
        <taxon>Sphingopyxis</taxon>
    </lineage>
</organism>
<evidence type="ECO:0000256" key="1">
    <source>
        <dbReference type="SAM" id="SignalP"/>
    </source>
</evidence>
<dbReference type="EMBL" id="FXWL01000001">
    <property type="protein sequence ID" value="SMQ63308.1"/>
    <property type="molecule type" value="Genomic_DNA"/>
</dbReference>
<protein>
    <recommendedName>
        <fullName evidence="4">TonB-dependent receptor</fullName>
    </recommendedName>
</protein>
<keyword evidence="1" id="KW-0732">Signal</keyword>
<dbReference type="AlphaFoldDB" id="A0A1Y6EKY2"/>
<feature type="chain" id="PRO_5012464261" description="TonB-dependent receptor" evidence="1">
    <location>
        <begin position="26"/>
        <end position="55"/>
    </location>
</feature>
<name>A0A1Y6EKY2_9SPHN</name>
<reference evidence="3" key="1">
    <citation type="submission" date="2017-04" db="EMBL/GenBank/DDBJ databases">
        <authorList>
            <person name="Varghese N."/>
            <person name="Submissions S."/>
        </authorList>
    </citation>
    <scope>NUCLEOTIDE SEQUENCE [LARGE SCALE GENOMIC DNA]</scope>
    <source>
        <strain evidence="3">UI2</strain>
    </source>
</reference>
<proteinExistence type="predicted"/>
<evidence type="ECO:0000313" key="2">
    <source>
        <dbReference type="EMBL" id="SMQ63308.1"/>
    </source>
</evidence>
<sequence>MNRGQKFISLMGGISLLASATAAMAQDRAEPEPQIAEDIEQDSAEAIVVTGSRMG</sequence>
<evidence type="ECO:0000313" key="3">
    <source>
        <dbReference type="Proteomes" id="UP000194469"/>
    </source>
</evidence>
<dbReference type="GeneID" id="303003529"/>
<gene>
    <name evidence="2" type="ORF">SAMN06295984_0840</name>
</gene>
<feature type="signal peptide" evidence="1">
    <location>
        <begin position="1"/>
        <end position="25"/>
    </location>
</feature>
<accession>A0A1Y6EKY2</accession>
<evidence type="ECO:0008006" key="4">
    <source>
        <dbReference type="Google" id="ProtNLM"/>
    </source>
</evidence>
<dbReference type="RefSeq" id="WP_165760545.1">
    <property type="nucleotide sequence ID" value="NZ_FXWL01000001.1"/>
</dbReference>
<dbReference type="Proteomes" id="UP000194469">
    <property type="component" value="Unassembled WGS sequence"/>
</dbReference>